<reference evidence="1 2" key="1">
    <citation type="submission" date="2022-03" db="EMBL/GenBank/DDBJ databases">
        <title>Complete genome sequence of Lysobacter capsici VKM B-2533 and Lysobacter gummosus 10.1.1, promising sources of lytic agents.</title>
        <authorList>
            <person name="Tarlachkov S.V."/>
            <person name="Kudryakova I.V."/>
            <person name="Afoshin A.S."/>
            <person name="Leontyevskaya E.A."/>
            <person name="Leontyevskaya N.V."/>
        </authorList>
    </citation>
    <scope>NUCLEOTIDE SEQUENCE [LARGE SCALE GENOMIC DNA]</scope>
    <source>
        <strain evidence="1 2">10.1.1</strain>
    </source>
</reference>
<protein>
    <submittedName>
        <fullName evidence="1">Uncharacterized protein</fullName>
    </submittedName>
</protein>
<dbReference type="EMBL" id="CP093547">
    <property type="protein sequence ID" value="UNP28308.1"/>
    <property type="molecule type" value="Genomic_DNA"/>
</dbReference>
<dbReference type="Proteomes" id="UP000829194">
    <property type="component" value="Chromosome"/>
</dbReference>
<gene>
    <name evidence="1" type="ORF">MOV92_17660</name>
</gene>
<evidence type="ECO:0000313" key="2">
    <source>
        <dbReference type="Proteomes" id="UP000829194"/>
    </source>
</evidence>
<keyword evidence="2" id="KW-1185">Reference proteome</keyword>
<dbReference type="RefSeq" id="WP_148648981.1">
    <property type="nucleotide sequence ID" value="NZ_CP011131.1"/>
</dbReference>
<organism evidence="1 2">
    <name type="scientific">Lysobacter gummosus</name>
    <dbReference type="NCBI Taxonomy" id="262324"/>
    <lineage>
        <taxon>Bacteria</taxon>
        <taxon>Pseudomonadati</taxon>
        <taxon>Pseudomonadota</taxon>
        <taxon>Gammaproteobacteria</taxon>
        <taxon>Lysobacterales</taxon>
        <taxon>Lysobacteraceae</taxon>
        <taxon>Lysobacter</taxon>
    </lineage>
</organism>
<sequence>MPPLSGQPWWTDPRRHRESHPSIRDVRRIIAVRDVHRVSSAETRKIQEFSRAEEAGLHACAHRNRLLRGCMTQVTNANVRSHRLWLVDAVARD</sequence>
<proteinExistence type="predicted"/>
<evidence type="ECO:0000313" key="1">
    <source>
        <dbReference type="EMBL" id="UNP28308.1"/>
    </source>
</evidence>
<accession>A0ABY3X6V6</accession>
<name>A0ABY3X6V6_9GAMM</name>